<feature type="signal peptide" evidence="1">
    <location>
        <begin position="1"/>
        <end position="20"/>
    </location>
</feature>
<protein>
    <submittedName>
        <fullName evidence="2">Uncharacterized protein</fullName>
    </submittedName>
</protein>
<keyword evidence="3" id="KW-1185">Reference proteome</keyword>
<accession>A0AAE1PRT1</accession>
<feature type="chain" id="PRO_5042244673" evidence="1">
    <location>
        <begin position="21"/>
        <end position="89"/>
    </location>
</feature>
<evidence type="ECO:0000313" key="2">
    <source>
        <dbReference type="EMBL" id="KAK4313710.1"/>
    </source>
</evidence>
<comment type="caution">
    <text evidence="2">The sequence shown here is derived from an EMBL/GenBank/DDBJ whole genome shotgun (WGS) entry which is preliminary data.</text>
</comment>
<dbReference type="Proteomes" id="UP001292094">
    <property type="component" value="Unassembled WGS sequence"/>
</dbReference>
<gene>
    <name evidence="2" type="ORF">Pmani_014998</name>
</gene>
<organism evidence="2 3">
    <name type="scientific">Petrolisthes manimaculis</name>
    <dbReference type="NCBI Taxonomy" id="1843537"/>
    <lineage>
        <taxon>Eukaryota</taxon>
        <taxon>Metazoa</taxon>
        <taxon>Ecdysozoa</taxon>
        <taxon>Arthropoda</taxon>
        <taxon>Crustacea</taxon>
        <taxon>Multicrustacea</taxon>
        <taxon>Malacostraca</taxon>
        <taxon>Eumalacostraca</taxon>
        <taxon>Eucarida</taxon>
        <taxon>Decapoda</taxon>
        <taxon>Pleocyemata</taxon>
        <taxon>Anomura</taxon>
        <taxon>Galatheoidea</taxon>
        <taxon>Porcellanidae</taxon>
        <taxon>Petrolisthes</taxon>
    </lineage>
</organism>
<sequence length="89" mass="10388">MSSLFVWIFVLLYGGGVAEAINTQQRSNITAMSSQLKDLVKYLQIKNLALSEELSWWDTEMIKLEEEILELRHSHQNLLKSSRKEHGRR</sequence>
<evidence type="ECO:0000256" key="1">
    <source>
        <dbReference type="SAM" id="SignalP"/>
    </source>
</evidence>
<evidence type="ECO:0000313" key="3">
    <source>
        <dbReference type="Proteomes" id="UP001292094"/>
    </source>
</evidence>
<reference evidence="2" key="1">
    <citation type="submission" date="2023-11" db="EMBL/GenBank/DDBJ databases">
        <title>Genome assemblies of two species of porcelain crab, Petrolisthes cinctipes and Petrolisthes manimaculis (Anomura: Porcellanidae).</title>
        <authorList>
            <person name="Angst P."/>
        </authorList>
    </citation>
    <scope>NUCLEOTIDE SEQUENCE</scope>
    <source>
        <strain evidence="2">PB745_02</strain>
        <tissue evidence="2">Gill</tissue>
    </source>
</reference>
<dbReference type="AlphaFoldDB" id="A0AAE1PRT1"/>
<proteinExistence type="predicted"/>
<keyword evidence="1" id="KW-0732">Signal</keyword>
<name>A0AAE1PRT1_9EUCA</name>
<dbReference type="EMBL" id="JAWZYT010001276">
    <property type="protein sequence ID" value="KAK4313710.1"/>
    <property type="molecule type" value="Genomic_DNA"/>
</dbReference>